<proteinExistence type="inferred from homology"/>
<dbReference type="RefSeq" id="WP_266124599.1">
    <property type="nucleotide sequence ID" value="NZ_JAJHNU010000001.1"/>
</dbReference>
<evidence type="ECO:0000259" key="2">
    <source>
        <dbReference type="Pfam" id="PF02481"/>
    </source>
</evidence>
<dbReference type="NCBIfam" id="TIGR00732">
    <property type="entry name" value="dprA"/>
    <property type="match status" value="1"/>
</dbReference>
<feature type="domain" description="Smf/DprA SLOG" evidence="2">
    <location>
        <begin position="86"/>
        <end position="297"/>
    </location>
</feature>
<dbReference type="InterPro" id="IPR041614">
    <property type="entry name" value="DprA_WH"/>
</dbReference>
<accession>A0ABT8EEJ7</accession>
<organism evidence="4 5">
    <name type="scientific">Alcaligenes endophyticus</name>
    <dbReference type="NCBI Taxonomy" id="1929088"/>
    <lineage>
        <taxon>Bacteria</taxon>
        <taxon>Pseudomonadati</taxon>
        <taxon>Pseudomonadota</taxon>
        <taxon>Betaproteobacteria</taxon>
        <taxon>Burkholderiales</taxon>
        <taxon>Alcaligenaceae</taxon>
        <taxon>Alcaligenes</taxon>
    </lineage>
</organism>
<comment type="caution">
    <text evidence="4">The sequence shown here is derived from an EMBL/GenBank/DDBJ whole genome shotgun (WGS) entry which is preliminary data.</text>
</comment>
<evidence type="ECO:0000256" key="1">
    <source>
        <dbReference type="ARBA" id="ARBA00006525"/>
    </source>
</evidence>
<dbReference type="EMBL" id="JAJHNU010000001">
    <property type="protein sequence ID" value="MDN4119680.1"/>
    <property type="molecule type" value="Genomic_DNA"/>
</dbReference>
<evidence type="ECO:0000259" key="3">
    <source>
        <dbReference type="Pfam" id="PF17782"/>
    </source>
</evidence>
<protein>
    <submittedName>
        <fullName evidence="4">DNA-processing protein DprA</fullName>
    </submittedName>
</protein>
<feature type="domain" description="DprA winged helix" evidence="3">
    <location>
        <begin position="310"/>
        <end position="363"/>
    </location>
</feature>
<sequence length="373" mass="39943">MPLHFTTDELSAWLRLSLEPGLRSDQARLLLGALGLPPSIYAASSSALLRYLPAPLVAQLRQPPNDTLQQQIDRTLQWLDHEHHHVLTLADPAYPPALLDLHDPPLILYINGQLSHLQQPALAIVGARNATPGGTAIAQDFAHYLAAQGWLICSGLASGIDQAAHRGALAAGPQGAGTVAILGTGIDLVYPAAHRQLAHDIVQHGILLSEFPLGTKALPYHFPKRNRLVAAFSKGVLVVEAARQSGSLITAKLATELGREVFAIPGSIHSPLSRGCHALLRQGAKLVEQAQDILEELAPNSLNPPLSTLAPDPTLSAAARQVLTLLDYSPQSVDELQRLWTGSPATLAQSLLELEMASLVARLETGNYQRLKN</sequence>
<dbReference type="InterPro" id="IPR003488">
    <property type="entry name" value="DprA"/>
</dbReference>
<dbReference type="Pfam" id="PF02481">
    <property type="entry name" value="DNA_processg_A"/>
    <property type="match status" value="1"/>
</dbReference>
<reference evidence="4" key="1">
    <citation type="submission" date="2021-11" db="EMBL/GenBank/DDBJ databases">
        <title>Draft genome sequence of Alcaligenes endophyticus type strain CCUG 75668T.</title>
        <authorList>
            <person name="Salva-Serra F."/>
            <person name="Duran R.E."/>
            <person name="Seeger M."/>
            <person name="Moore E.R.B."/>
            <person name="Jaen-Luchoro D."/>
        </authorList>
    </citation>
    <scope>NUCLEOTIDE SEQUENCE</scope>
    <source>
        <strain evidence="4">CCUG 75668</strain>
    </source>
</reference>
<name>A0ABT8EEJ7_9BURK</name>
<evidence type="ECO:0000313" key="5">
    <source>
        <dbReference type="Proteomes" id="UP001168613"/>
    </source>
</evidence>
<evidence type="ECO:0000313" key="4">
    <source>
        <dbReference type="EMBL" id="MDN4119680.1"/>
    </source>
</evidence>
<comment type="similarity">
    <text evidence="1">Belongs to the DprA/Smf family.</text>
</comment>
<dbReference type="Pfam" id="PF17782">
    <property type="entry name" value="WHD_DprA"/>
    <property type="match status" value="1"/>
</dbReference>
<dbReference type="PANTHER" id="PTHR43022">
    <property type="entry name" value="PROTEIN SMF"/>
    <property type="match status" value="1"/>
</dbReference>
<dbReference type="PANTHER" id="PTHR43022:SF1">
    <property type="entry name" value="PROTEIN SMF"/>
    <property type="match status" value="1"/>
</dbReference>
<dbReference type="Gene3D" id="3.40.50.450">
    <property type="match status" value="1"/>
</dbReference>
<dbReference type="InterPro" id="IPR057666">
    <property type="entry name" value="DrpA_SLOG"/>
</dbReference>
<gene>
    <name evidence="4" type="primary">dprA</name>
    <name evidence="4" type="ORF">LMS43_00105</name>
</gene>
<dbReference type="Proteomes" id="UP001168613">
    <property type="component" value="Unassembled WGS sequence"/>
</dbReference>
<dbReference type="SUPFAM" id="SSF102405">
    <property type="entry name" value="MCP/YpsA-like"/>
    <property type="match status" value="1"/>
</dbReference>
<keyword evidence="5" id="KW-1185">Reference proteome</keyword>